<evidence type="ECO:0008006" key="3">
    <source>
        <dbReference type="Google" id="ProtNLM"/>
    </source>
</evidence>
<dbReference type="AlphaFoldDB" id="A0A1H0AWU8"/>
<gene>
    <name evidence="1" type="ORF">SAMN05216498_2113</name>
</gene>
<dbReference type="InterPro" id="IPR036291">
    <property type="entry name" value="NAD(P)-bd_dom_sf"/>
</dbReference>
<accession>A0A1H0AWU8</accession>
<evidence type="ECO:0000313" key="2">
    <source>
        <dbReference type="Proteomes" id="UP000199334"/>
    </source>
</evidence>
<sequence>MKHAFVIGGSGMLAGTSLWLAQNGYHVSIVGRTEKKMKSLLLQTENITPLYLDYQDESEFRHGIQHSIKQNGPIQLVVAWIHRVTGNPVRVMMDELSHQINDWDLYHVLGSNSNIEEIRRGINTPKGCRYHQVQLGFVIENDVSRLNTRKMFMSLDNLNPGISTHKGGFYEK</sequence>
<dbReference type="SUPFAM" id="SSF51735">
    <property type="entry name" value="NAD(P)-binding Rossmann-fold domains"/>
    <property type="match status" value="1"/>
</dbReference>
<dbReference type="Proteomes" id="UP000199334">
    <property type="component" value="Unassembled WGS sequence"/>
</dbReference>
<reference evidence="1 2" key="1">
    <citation type="submission" date="2016-10" db="EMBL/GenBank/DDBJ databases">
        <authorList>
            <person name="de Groot N.N."/>
        </authorList>
    </citation>
    <scope>NUCLEOTIDE SEQUENCE [LARGE SCALE GENOMIC DNA]</scope>
    <source>
        <strain evidence="1 2">CGMCC 1.3442</strain>
    </source>
</reference>
<proteinExistence type="predicted"/>
<dbReference type="OrthoDB" id="7922774at2"/>
<dbReference type="RefSeq" id="WP_093856562.1">
    <property type="nucleotide sequence ID" value="NZ_BJVZ01000016.1"/>
</dbReference>
<dbReference type="STRING" id="237069.SAMN05216498_2113"/>
<name>A0A1H0AWU8_9BACI</name>
<organism evidence="1 2">
    <name type="scientific">Tenuibacillus multivorans</name>
    <dbReference type="NCBI Taxonomy" id="237069"/>
    <lineage>
        <taxon>Bacteria</taxon>
        <taxon>Bacillati</taxon>
        <taxon>Bacillota</taxon>
        <taxon>Bacilli</taxon>
        <taxon>Bacillales</taxon>
        <taxon>Bacillaceae</taxon>
        <taxon>Tenuibacillus</taxon>
    </lineage>
</organism>
<keyword evidence="2" id="KW-1185">Reference proteome</keyword>
<evidence type="ECO:0000313" key="1">
    <source>
        <dbReference type="EMBL" id="SDN37879.1"/>
    </source>
</evidence>
<protein>
    <recommendedName>
        <fullName evidence="3">Short chain dehydrogenase</fullName>
    </recommendedName>
</protein>
<dbReference type="EMBL" id="FNIG01000004">
    <property type="protein sequence ID" value="SDN37879.1"/>
    <property type="molecule type" value="Genomic_DNA"/>
</dbReference>
<dbReference type="Gene3D" id="3.40.50.720">
    <property type="entry name" value="NAD(P)-binding Rossmann-like Domain"/>
    <property type="match status" value="1"/>
</dbReference>